<evidence type="ECO:0000256" key="1">
    <source>
        <dbReference type="SAM" id="MobiDB-lite"/>
    </source>
</evidence>
<accession>R7Y8E2</accession>
<feature type="region of interest" description="Disordered" evidence="1">
    <location>
        <begin position="51"/>
        <end position="77"/>
    </location>
</feature>
<comment type="caution">
    <text evidence="3">The sequence shown here is derived from an EMBL/GenBank/DDBJ whole genome shotgun (WGS) entry which is preliminary data.</text>
</comment>
<evidence type="ECO:0000313" key="4">
    <source>
        <dbReference type="Proteomes" id="UP000013569"/>
    </source>
</evidence>
<dbReference type="EMBL" id="AQPW01000014">
    <property type="protein sequence ID" value="EON32268.1"/>
    <property type="molecule type" value="Genomic_DNA"/>
</dbReference>
<name>R7Y8E2_9ACTN</name>
<dbReference type="OrthoDB" id="5244233at2"/>
<protein>
    <recommendedName>
        <fullName evidence="2">DUF2510 domain-containing protein</fullName>
    </recommendedName>
</protein>
<feature type="domain" description="DUF2510" evidence="2">
    <location>
        <begin position="46"/>
        <end position="75"/>
    </location>
</feature>
<reference evidence="3 4" key="1">
    <citation type="journal article" date="2013" name="Genome Announc.">
        <title>Draft Genome Sequence of a Benzothiophene-Desulfurizing Bacterium, Gordona terrae Strain C-6.</title>
        <authorList>
            <person name="Wang W."/>
            <person name="Ma T."/>
            <person name="Ren Y."/>
            <person name="Li G."/>
        </authorList>
    </citation>
    <scope>NUCLEOTIDE SEQUENCE [LARGE SCALE GENOMIC DNA]</scope>
    <source>
        <strain evidence="3 4">C-6</strain>
    </source>
</reference>
<dbReference type="RefSeq" id="WP_010843003.1">
    <property type="nucleotide sequence ID" value="NZ_AQPW01000014.1"/>
</dbReference>
<sequence>MSIILLLVVLLVLMAVLGAGIAGIVVLVSRKSKSSAVDGARNVVGGWYPDPQDPNADRYHDGGTWTAHTRPRTTAGG</sequence>
<dbReference type="Pfam" id="PF10708">
    <property type="entry name" value="DUF2510"/>
    <property type="match status" value="1"/>
</dbReference>
<dbReference type="PATRIC" id="fig|1316928.3.peg.2607"/>
<organism evidence="3 4">
    <name type="scientific">Gordonia terrae C-6</name>
    <dbReference type="NCBI Taxonomy" id="1316928"/>
    <lineage>
        <taxon>Bacteria</taxon>
        <taxon>Bacillati</taxon>
        <taxon>Actinomycetota</taxon>
        <taxon>Actinomycetes</taxon>
        <taxon>Mycobacteriales</taxon>
        <taxon>Gordoniaceae</taxon>
        <taxon>Gordonia</taxon>
    </lineage>
</organism>
<evidence type="ECO:0000259" key="2">
    <source>
        <dbReference type="Pfam" id="PF10708"/>
    </source>
</evidence>
<dbReference type="Proteomes" id="UP000013569">
    <property type="component" value="Unassembled WGS sequence"/>
</dbReference>
<proteinExistence type="predicted"/>
<evidence type="ECO:0000313" key="3">
    <source>
        <dbReference type="EMBL" id="EON32268.1"/>
    </source>
</evidence>
<dbReference type="AlphaFoldDB" id="R7Y8E2"/>
<dbReference type="InterPro" id="IPR018929">
    <property type="entry name" value="DUF2510"/>
</dbReference>
<gene>
    <name evidence="3" type="ORF">GTC6_12945</name>
</gene>